<keyword evidence="2" id="KW-1185">Reference proteome</keyword>
<dbReference type="AlphaFoldDB" id="A0A014MR21"/>
<comment type="caution">
    <text evidence="1">The sequence shown here is derived from an EMBL/GenBank/DDBJ whole genome shotgun (WGS) entry which is preliminary data.</text>
</comment>
<evidence type="ECO:0000313" key="1">
    <source>
        <dbReference type="EMBL" id="EXU80589.1"/>
    </source>
</evidence>
<proteinExistence type="predicted"/>
<dbReference type="RefSeq" id="WP_043381542.1">
    <property type="nucleotide sequence ID" value="NZ_JBOK01000006.1"/>
</dbReference>
<organism evidence="1 2">
    <name type="scientific">Comamonas aquatica DA1877</name>
    <dbReference type="NCBI Taxonomy" id="1457173"/>
    <lineage>
        <taxon>Bacteria</taxon>
        <taxon>Pseudomonadati</taxon>
        <taxon>Pseudomonadota</taxon>
        <taxon>Betaproteobacteria</taxon>
        <taxon>Burkholderiales</taxon>
        <taxon>Comamonadaceae</taxon>
        <taxon>Comamonas</taxon>
    </lineage>
</organism>
<reference evidence="1 2" key="1">
    <citation type="submission" date="2014-01" db="EMBL/GenBank/DDBJ databases">
        <title>Interspecies Systems Biology Uncovers Metabolites Affecting C. elegans Gene Expression and Life History Traits.</title>
        <authorList>
            <person name="Watson E."/>
            <person name="Macneil L.T."/>
            <person name="Ritter A.D."/>
            <person name="Yilmaz L.S."/>
            <person name="Rosebrock A.P."/>
            <person name="Caudy A.A."/>
            <person name="Walhout A.J."/>
        </authorList>
    </citation>
    <scope>NUCLEOTIDE SEQUENCE [LARGE SCALE GENOMIC DNA]</scope>
    <source>
        <strain evidence="1 2">DA1877</strain>
    </source>
</reference>
<evidence type="ECO:0000313" key="2">
    <source>
        <dbReference type="Proteomes" id="UP000020766"/>
    </source>
</evidence>
<dbReference type="EMBL" id="JBOK01000006">
    <property type="protein sequence ID" value="EXU80589.1"/>
    <property type="molecule type" value="Genomic_DNA"/>
</dbReference>
<accession>A0A014MR21</accession>
<name>A0A014MR21_9BURK</name>
<gene>
    <name evidence="1" type="ORF">AX13_15120</name>
</gene>
<dbReference type="Proteomes" id="UP000020766">
    <property type="component" value="Unassembled WGS sequence"/>
</dbReference>
<sequence>MTVERPPDSVYATADEVCEAIESLTEAELGRIHRAAQYALFGTEYTDPLELLGEAVQRTLEGIGVKGGRHWPRNVHFVAYIIRTMQSIADGSSDSVVQTRTAHLEAMAGDDGSAEQALAQAGFSCADVVQQAMDIEETTERQSRAAADAALIEAHFANDEEIQYLIMGDKDDMKPAEIRSISGMSQTQYDTARRRFRRGLNTLMPGRRKL</sequence>
<protein>
    <submittedName>
        <fullName evidence="1">Uncharacterized protein</fullName>
    </submittedName>
</protein>